<dbReference type="PANTHER" id="PTHR19424:SF4">
    <property type="entry name" value="HEAT SHOCK FACTOR-BINDING PROTEIN 1-LIKE PROTEIN 1"/>
    <property type="match status" value="1"/>
</dbReference>
<keyword evidence="4" id="KW-1185">Reference proteome</keyword>
<name>A0A8C3J1N1_9CHAR</name>
<evidence type="ECO:0000256" key="1">
    <source>
        <dbReference type="ARBA" id="ARBA00006349"/>
    </source>
</evidence>
<evidence type="ECO:0000313" key="4">
    <source>
        <dbReference type="Proteomes" id="UP000694419"/>
    </source>
</evidence>
<accession>A0A8C3J1N1</accession>
<dbReference type="Ensembl" id="ENSCPGT00000000792.1">
    <property type="protein sequence ID" value="ENSCPGP00000000715.1"/>
    <property type="gene ID" value="ENSCPGG00000000571.1"/>
</dbReference>
<dbReference type="GO" id="GO:0005829">
    <property type="term" value="C:cytosol"/>
    <property type="evidence" value="ECO:0007669"/>
    <property type="project" value="TreeGrafter"/>
</dbReference>
<reference evidence="3" key="1">
    <citation type="submission" date="2025-08" db="UniProtKB">
        <authorList>
            <consortium name="Ensembl"/>
        </authorList>
    </citation>
    <scope>IDENTIFICATION</scope>
</reference>
<organism evidence="3 4">
    <name type="scientific">Calidris pygmaea</name>
    <name type="common">Spoon-billed sandpiper</name>
    <dbReference type="NCBI Taxonomy" id="425635"/>
    <lineage>
        <taxon>Eukaryota</taxon>
        <taxon>Metazoa</taxon>
        <taxon>Chordata</taxon>
        <taxon>Craniata</taxon>
        <taxon>Vertebrata</taxon>
        <taxon>Euteleostomi</taxon>
        <taxon>Archelosauria</taxon>
        <taxon>Archosauria</taxon>
        <taxon>Dinosauria</taxon>
        <taxon>Saurischia</taxon>
        <taxon>Theropoda</taxon>
        <taxon>Coelurosauria</taxon>
        <taxon>Aves</taxon>
        <taxon>Neognathae</taxon>
        <taxon>Neoaves</taxon>
        <taxon>Charadriiformes</taxon>
        <taxon>Scolopacidae</taxon>
        <taxon>Calidris</taxon>
    </lineage>
</organism>
<evidence type="ECO:0000313" key="3">
    <source>
        <dbReference type="Ensembl" id="ENSCPGP00000000715.1"/>
    </source>
</evidence>
<comment type="similarity">
    <text evidence="1">Belongs to the HSBP1 family.</text>
</comment>
<dbReference type="GO" id="GO:0070370">
    <property type="term" value="P:cellular heat acclimation"/>
    <property type="evidence" value="ECO:0007669"/>
    <property type="project" value="TreeGrafter"/>
</dbReference>
<evidence type="ECO:0000256" key="2">
    <source>
        <dbReference type="SAM" id="MobiDB-lite"/>
    </source>
</evidence>
<dbReference type="GO" id="GO:0005634">
    <property type="term" value="C:nucleus"/>
    <property type="evidence" value="ECO:0007669"/>
    <property type="project" value="TreeGrafter"/>
</dbReference>
<sequence>MAATDPPGTGDLSQLVSAGRRGLGGGTGGGERVWGAPSGPPVGPGGEGREEERRGPGPAAASRGSRFFSAFPISPPLPSPPQAENLLHQLQENFQALAEKMTLRNILFRLEMGERIDDLEKHVADLMTEAGIENTEEELRVKKLNYEVLLHFTYFHLVLNRGRPLA</sequence>
<feature type="region of interest" description="Disordered" evidence="2">
    <location>
        <begin position="1"/>
        <end position="82"/>
    </location>
</feature>
<dbReference type="InterPro" id="IPR009643">
    <property type="entry name" value="HS1-bd"/>
</dbReference>
<dbReference type="AlphaFoldDB" id="A0A8C3J1N1"/>
<feature type="compositionally biased region" description="Gly residues" evidence="2">
    <location>
        <begin position="21"/>
        <end position="32"/>
    </location>
</feature>
<dbReference type="Gene3D" id="1.20.5.430">
    <property type="match status" value="1"/>
</dbReference>
<feature type="compositionally biased region" description="Low complexity" evidence="2">
    <location>
        <begin position="56"/>
        <end position="72"/>
    </location>
</feature>
<dbReference type="PANTHER" id="PTHR19424">
    <property type="entry name" value="HEAT SHOCK FACTOR BINDING PROTEIN 1"/>
    <property type="match status" value="1"/>
</dbReference>
<dbReference type="Proteomes" id="UP000694419">
    <property type="component" value="Unplaced"/>
</dbReference>
<protein>
    <submittedName>
        <fullName evidence="3">Uncharacterized protein</fullName>
    </submittedName>
</protein>
<dbReference type="GO" id="GO:0003714">
    <property type="term" value="F:transcription corepressor activity"/>
    <property type="evidence" value="ECO:0007669"/>
    <property type="project" value="InterPro"/>
</dbReference>
<dbReference type="Pfam" id="PF06825">
    <property type="entry name" value="HSBP1"/>
    <property type="match status" value="1"/>
</dbReference>
<proteinExistence type="inferred from homology"/>
<reference evidence="3" key="2">
    <citation type="submission" date="2025-09" db="UniProtKB">
        <authorList>
            <consortium name="Ensembl"/>
        </authorList>
    </citation>
    <scope>IDENTIFICATION</scope>
</reference>